<dbReference type="Pfam" id="PF01904">
    <property type="entry name" value="DUF72"/>
    <property type="match status" value="1"/>
</dbReference>
<organism evidence="1 2">
    <name type="scientific">Mucilaginibacter calamicampi</name>
    <dbReference type="NCBI Taxonomy" id="1302352"/>
    <lineage>
        <taxon>Bacteria</taxon>
        <taxon>Pseudomonadati</taxon>
        <taxon>Bacteroidota</taxon>
        <taxon>Sphingobacteriia</taxon>
        <taxon>Sphingobacteriales</taxon>
        <taxon>Sphingobacteriaceae</taxon>
        <taxon>Mucilaginibacter</taxon>
    </lineage>
</organism>
<proteinExistence type="predicted"/>
<accession>A0ABW2Z1B3</accession>
<evidence type="ECO:0000313" key="1">
    <source>
        <dbReference type="EMBL" id="MFD0750541.1"/>
    </source>
</evidence>
<reference evidence="2" key="1">
    <citation type="journal article" date="2019" name="Int. J. Syst. Evol. Microbiol.">
        <title>The Global Catalogue of Microorganisms (GCM) 10K type strain sequencing project: providing services to taxonomists for standard genome sequencing and annotation.</title>
        <authorList>
            <consortium name="The Broad Institute Genomics Platform"/>
            <consortium name="The Broad Institute Genome Sequencing Center for Infectious Disease"/>
            <person name="Wu L."/>
            <person name="Ma J."/>
        </authorList>
    </citation>
    <scope>NUCLEOTIDE SEQUENCE [LARGE SCALE GENOMIC DNA]</scope>
    <source>
        <strain evidence="2">CCUG 63418</strain>
    </source>
</reference>
<dbReference type="SUPFAM" id="SSF117396">
    <property type="entry name" value="TM1631-like"/>
    <property type="match status" value="1"/>
</dbReference>
<comment type="caution">
    <text evidence="1">The sequence shown here is derived from an EMBL/GenBank/DDBJ whole genome shotgun (WGS) entry which is preliminary data.</text>
</comment>
<dbReference type="InterPro" id="IPR036520">
    <property type="entry name" value="UPF0759_sf"/>
</dbReference>
<protein>
    <submittedName>
        <fullName evidence="1">DUF72 domain-containing protein</fullName>
    </submittedName>
</protein>
<keyword evidence="2" id="KW-1185">Reference proteome</keyword>
<gene>
    <name evidence="1" type="ORF">ACFQZS_10330</name>
</gene>
<dbReference type="InterPro" id="IPR002763">
    <property type="entry name" value="DUF72"/>
</dbReference>
<dbReference type="EMBL" id="JBHTHU010000006">
    <property type="protein sequence ID" value="MFD0750541.1"/>
    <property type="molecule type" value="Genomic_DNA"/>
</dbReference>
<sequence>MTNYFSGTSGLVLPVPNKTYYPPEFSDKSRLNYYASLNNSIEVNSSFYKIPLARTVNKWAQEVGENFKFTYKLWRGITHEKGLIFDVARVNSFMAAINAAGNKKGCLLIQLPPSAKAGLMPQLQHLVNCVLEADADRGWQIAIEVRHASWYTDHLFEFAESNKISIVLQDIPASATPLHYYDIADTVYLRFHGPGGKYRGSYPDDLLYEYAGYIREWLEEGKTVYTYFNNTMGDAVRNLQTLNLIVNQGI</sequence>
<dbReference type="RefSeq" id="WP_377099895.1">
    <property type="nucleotide sequence ID" value="NZ_JBHTHU010000006.1"/>
</dbReference>
<evidence type="ECO:0000313" key="2">
    <source>
        <dbReference type="Proteomes" id="UP001596958"/>
    </source>
</evidence>
<dbReference type="PANTHER" id="PTHR30348:SF4">
    <property type="entry name" value="DUF72 DOMAIN-CONTAINING PROTEIN"/>
    <property type="match status" value="1"/>
</dbReference>
<name>A0ABW2Z1B3_9SPHI</name>
<dbReference type="PANTHER" id="PTHR30348">
    <property type="entry name" value="UNCHARACTERIZED PROTEIN YECE"/>
    <property type="match status" value="1"/>
</dbReference>
<dbReference type="Proteomes" id="UP001596958">
    <property type="component" value="Unassembled WGS sequence"/>
</dbReference>
<dbReference type="Gene3D" id="3.20.20.410">
    <property type="entry name" value="Protein of unknown function UPF0759"/>
    <property type="match status" value="1"/>
</dbReference>